<dbReference type="Proteomes" id="UP001214113">
    <property type="component" value="Unassembled WGS sequence"/>
</dbReference>
<protein>
    <recommendedName>
        <fullName evidence="4">DUF4369 domain-containing protein</fullName>
    </recommendedName>
</protein>
<reference evidence="2" key="1">
    <citation type="submission" date="2022-10" db="EMBL/GenBank/DDBJ databases">
        <title>Human gut microbiome strain richness.</title>
        <authorList>
            <person name="Chen-Liaw A."/>
        </authorList>
    </citation>
    <scope>NUCLEOTIDE SEQUENCE</scope>
    <source>
        <strain evidence="2">BSD2780061687st1_G10_BSD2780061687b_171204</strain>
    </source>
</reference>
<sequence length="228" mass="26881">MNKFQRLFLLLTFTAMASVYAQQSFFDEFRKKARDCAALYVNQMETGYSPKQYVNHPYWNTDEFQKGDICYNGFLYGDLQLRYDTYKKHLVVITPEKQIAVCVDMRKVDYFVIQGTLFVRRDDDFMAFLYESPHLQLYQKVSCVLGTPVEKERVNYQKFKSKTSFIFYKEGVAHTITSYSGLMKYFPGYKKLLKAYAKEQGLSRIDRREKALVMLLDYADTLINNGHD</sequence>
<evidence type="ECO:0000313" key="2">
    <source>
        <dbReference type="EMBL" id="MDC1857532.1"/>
    </source>
</evidence>
<dbReference type="RefSeq" id="WP_272196304.1">
    <property type="nucleotide sequence ID" value="NZ_JAQNSB010000071.1"/>
</dbReference>
<comment type="caution">
    <text evidence="2">The sequence shown here is derived from an EMBL/GenBank/DDBJ whole genome shotgun (WGS) entry which is preliminary data.</text>
</comment>
<evidence type="ECO:0000313" key="3">
    <source>
        <dbReference type="Proteomes" id="UP001214113"/>
    </source>
</evidence>
<dbReference type="EMBL" id="JAQNSB010000071">
    <property type="protein sequence ID" value="MDC1857532.1"/>
    <property type="molecule type" value="Genomic_DNA"/>
</dbReference>
<proteinExistence type="predicted"/>
<feature type="chain" id="PRO_5043666803" description="DUF4369 domain-containing protein" evidence="1">
    <location>
        <begin position="22"/>
        <end position="228"/>
    </location>
</feature>
<keyword evidence="1" id="KW-0732">Signal</keyword>
<name>A0AAW6GHG9_BACUN</name>
<feature type="signal peptide" evidence="1">
    <location>
        <begin position="1"/>
        <end position="21"/>
    </location>
</feature>
<dbReference type="AlphaFoldDB" id="A0AAW6GHG9"/>
<evidence type="ECO:0000256" key="1">
    <source>
        <dbReference type="SAM" id="SignalP"/>
    </source>
</evidence>
<organism evidence="2 3">
    <name type="scientific">Bacteroides uniformis</name>
    <dbReference type="NCBI Taxonomy" id="820"/>
    <lineage>
        <taxon>Bacteria</taxon>
        <taxon>Pseudomonadati</taxon>
        <taxon>Bacteroidota</taxon>
        <taxon>Bacteroidia</taxon>
        <taxon>Bacteroidales</taxon>
        <taxon>Bacteroidaceae</taxon>
        <taxon>Bacteroides</taxon>
    </lineage>
</organism>
<evidence type="ECO:0008006" key="4">
    <source>
        <dbReference type="Google" id="ProtNLM"/>
    </source>
</evidence>
<gene>
    <name evidence="2" type="ORF">POZ22_22610</name>
</gene>
<accession>A0AAW6GHG9</accession>